<comment type="catalytic activity">
    <reaction evidence="8">
        <text>L-arogenate + 2-oxoglutarate = prephenate + L-glutamate</text>
        <dbReference type="Rhea" id="RHEA:22880"/>
        <dbReference type="ChEBI" id="CHEBI:16810"/>
        <dbReference type="ChEBI" id="CHEBI:29934"/>
        <dbReference type="ChEBI" id="CHEBI:29985"/>
        <dbReference type="ChEBI" id="CHEBI:58180"/>
        <dbReference type="EC" id="2.6.1.79"/>
    </reaction>
</comment>
<protein>
    <recommendedName>
        <fullName evidence="10">Aminotransferase</fullName>
        <ecNumber evidence="10">2.6.1.-</ecNumber>
    </recommendedName>
</protein>
<name>A0AAT9G8Y3_9RICK</name>
<accession>A0AAT9G8Y3</accession>
<organism evidence="12">
    <name type="scientific">Candidatus Tisiphia endosymbiont of Sergentomyia squamirostris</name>
    <dbReference type="NCBI Taxonomy" id="3113639"/>
    <lineage>
        <taxon>Bacteria</taxon>
        <taxon>Pseudomonadati</taxon>
        <taxon>Pseudomonadota</taxon>
        <taxon>Alphaproteobacteria</taxon>
        <taxon>Rickettsiales</taxon>
        <taxon>Rickettsiaceae</taxon>
        <taxon>Rickettsieae</taxon>
        <taxon>Candidatus Tisiphia</taxon>
    </lineage>
</organism>
<dbReference type="Gene3D" id="3.40.640.10">
    <property type="entry name" value="Type I PLP-dependent aspartate aminotransferase-like (Major domain)"/>
    <property type="match status" value="1"/>
</dbReference>
<sequence length="397" mass="44690">MNKLLNIIHPHPSKDISDKIGGKESYINMTVGNPNFNLPEKLLNSLKATIESNDSTLNKYADSRGFYPLRTAIAERYKIKYNIKLQPNNQILVTNGCAEAIWLTIFTATNIGDEVIIPDPCYMLYEPIVISLGRLPVRSVTSHLNRFELDVDDILKCITPKTKLIIINTPCNPTGTVYTLETLKKLYQIIVEKDIYLMQDEVFDDFIFTGQSHIPIIKFCDNMHNLIVVNSFSKRLGITGWRVGWLVASEKFTAQALKAHTYNCLAVNTLIQTALAEVMNDQEVINTTKSNVSLLEKKLTRFFSSLQKIDGFELDKAPNSGMYLFPNISTLYKKIPNSYQNNSVSESVTNFILDKTRVAVVPGTAFGKAGENHIRISITGSEESLLEAIERLNTQLQ</sequence>
<dbReference type="PANTHER" id="PTHR46383">
    <property type="entry name" value="ASPARTATE AMINOTRANSFERASE"/>
    <property type="match status" value="1"/>
</dbReference>
<comment type="similarity">
    <text evidence="4 10">Belongs to the class-I pyridoxal-phosphate-dependent aminotransferase family.</text>
</comment>
<dbReference type="CDD" id="cd00609">
    <property type="entry name" value="AAT_like"/>
    <property type="match status" value="1"/>
</dbReference>
<gene>
    <name evidence="12" type="ORF">DMENIID0002_09220</name>
</gene>
<evidence type="ECO:0000256" key="1">
    <source>
        <dbReference type="ARBA" id="ARBA00001933"/>
    </source>
</evidence>
<keyword evidence="5 10" id="KW-0032">Aminotransferase</keyword>
<dbReference type="GO" id="GO:0033854">
    <property type="term" value="F:glutamate-prephenate aminotransferase activity"/>
    <property type="evidence" value="ECO:0007669"/>
    <property type="project" value="UniProtKB-EC"/>
</dbReference>
<dbReference type="Pfam" id="PF00155">
    <property type="entry name" value="Aminotran_1_2"/>
    <property type="match status" value="1"/>
</dbReference>
<evidence type="ECO:0000256" key="6">
    <source>
        <dbReference type="ARBA" id="ARBA00022679"/>
    </source>
</evidence>
<reference evidence="12" key="1">
    <citation type="submission" date="2024-01" db="EMBL/GenBank/DDBJ databases">
        <title>Sequencing the genomes of a sandfly, Sergentomyia squamirostris, and its two endosymbionts.</title>
        <authorList>
            <person name="Itokawa K."/>
            <person name="Sanjoba C."/>
        </authorList>
    </citation>
    <scope>NUCLEOTIDE SEQUENCE</scope>
    <source>
        <strain evidence="12">RiSSQ</strain>
    </source>
</reference>
<evidence type="ECO:0000313" key="12">
    <source>
        <dbReference type="EMBL" id="BFD46276.1"/>
    </source>
</evidence>
<dbReference type="InterPro" id="IPR004839">
    <property type="entry name" value="Aminotransferase_I/II_large"/>
</dbReference>
<evidence type="ECO:0000256" key="8">
    <source>
        <dbReference type="ARBA" id="ARBA00047771"/>
    </source>
</evidence>
<dbReference type="GO" id="GO:0030170">
    <property type="term" value="F:pyridoxal phosphate binding"/>
    <property type="evidence" value="ECO:0007669"/>
    <property type="project" value="InterPro"/>
</dbReference>
<evidence type="ECO:0000256" key="5">
    <source>
        <dbReference type="ARBA" id="ARBA00022576"/>
    </source>
</evidence>
<dbReference type="PROSITE" id="PS00105">
    <property type="entry name" value="AA_TRANSFER_CLASS_1"/>
    <property type="match status" value="1"/>
</dbReference>
<comment type="subcellular location">
    <subcellularLocation>
        <location evidence="3">Cytoplasm</location>
    </subcellularLocation>
</comment>
<dbReference type="InterPro" id="IPR050596">
    <property type="entry name" value="AspAT/PAT-like"/>
</dbReference>
<dbReference type="SUPFAM" id="SSF53383">
    <property type="entry name" value="PLP-dependent transferases"/>
    <property type="match status" value="1"/>
</dbReference>
<dbReference type="GO" id="GO:0006520">
    <property type="term" value="P:amino acid metabolic process"/>
    <property type="evidence" value="ECO:0007669"/>
    <property type="project" value="InterPro"/>
</dbReference>
<dbReference type="InterPro" id="IPR015421">
    <property type="entry name" value="PyrdxlP-dep_Trfase_major"/>
</dbReference>
<dbReference type="EC" id="2.6.1.-" evidence="10"/>
<dbReference type="InterPro" id="IPR015422">
    <property type="entry name" value="PyrdxlP-dep_Trfase_small"/>
</dbReference>
<comment type="cofactor">
    <cofactor evidence="1 10">
        <name>pyridoxal 5'-phosphate</name>
        <dbReference type="ChEBI" id="CHEBI:597326"/>
    </cofactor>
</comment>
<dbReference type="AlphaFoldDB" id="A0AAT9G8Y3"/>
<evidence type="ECO:0000256" key="7">
    <source>
        <dbReference type="ARBA" id="ARBA00022898"/>
    </source>
</evidence>
<evidence type="ECO:0000256" key="9">
    <source>
        <dbReference type="ARBA" id="ARBA00049185"/>
    </source>
</evidence>
<proteinExistence type="inferred from homology"/>
<comment type="function">
    <text evidence="2">Catalyzes the reversible conversion of aspartate and 2-oxoglutarate to glutamate and oxaloacetate. Can also transaminate prephenate in the presence of glutamate.</text>
</comment>
<evidence type="ECO:0000259" key="11">
    <source>
        <dbReference type="Pfam" id="PF00155"/>
    </source>
</evidence>
<dbReference type="Gene3D" id="3.90.1150.10">
    <property type="entry name" value="Aspartate Aminotransferase, domain 1"/>
    <property type="match status" value="1"/>
</dbReference>
<comment type="catalytic activity">
    <reaction evidence="9">
        <text>L-aspartate + 2-oxoglutarate = oxaloacetate + L-glutamate</text>
        <dbReference type="Rhea" id="RHEA:21824"/>
        <dbReference type="ChEBI" id="CHEBI:16452"/>
        <dbReference type="ChEBI" id="CHEBI:16810"/>
        <dbReference type="ChEBI" id="CHEBI:29985"/>
        <dbReference type="ChEBI" id="CHEBI:29991"/>
        <dbReference type="EC" id="2.6.1.1"/>
    </reaction>
</comment>
<evidence type="ECO:0000256" key="2">
    <source>
        <dbReference type="ARBA" id="ARBA00002385"/>
    </source>
</evidence>
<evidence type="ECO:0000256" key="10">
    <source>
        <dbReference type="RuleBase" id="RU000481"/>
    </source>
</evidence>
<dbReference type="EMBL" id="AP029170">
    <property type="protein sequence ID" value="BFD46276.1"/>
    <property type="molecule type" value="Genomic_DNA"/>
</dbReference>
<evidence type="ECO:0000256" key="3">
    <source>
        <dbReference type="ARBA" id="ARBA00004496"/>
    </source>
</evidence>
<dbReference type="GO" id="GO:0005737">
    <property type="term" value="C:cytoplasm"/>
    <property type="evidence" value="ECO:0007669"/>
    <property type="project" value="UniProtKB-SubCell"/>
</dbReference>
<dbReference type="PANTHER" id="PTHR46383:SF1">
    <property type="entry name" value="ASPARTATE AMINOTRANSFERASE"/>
    <property type="match status" value="1"/>
</dbReference>
<feature type="domain" description="Aminotransferase class I/classII large" evidence="11">
    <location>
        <begin position="26"/>
        <end position="392"/>
    </location>
</feature>
<dbReference type="GO" id="GO:0004069">
    <property type="term" value="F:L-aspartate:2-oxoglutarate aminotransferase activity"/>
    <property type="evidence" value="ECO:0007669"/>
    <property type="project" value="UniProtKB-EC"/>
</dbReference>
<dbReference type="InterPro" id="IPR004838">
    <property type="entry name" value="NHTrfase_class1_PyrdxlP-BS"/>
</dbReference>
<dbReference type="InterPro" id="IPR015424">
    <property type="entry name" value="PyrdxlP-dep_Trfase"/>
</dbReference>
<keyword evidence="7" id="KW-0663">Pyridoxal phosphate</keyword>
<keyword evidence="6 10" id="KW-0808">Transferase</keyword>
<evidence type="ECO:0000256" key="4">
    <source>
        <dbReference type="ARBA" id="ARBA00007441"/>
    </source>
</evidence>